<dbReference type="EMBL" id="GBRH01206122">
    <property type="protein sequence ID" value="JAD91773.1"/>
    <property type="molecule type" value="Transcribed_RNA"/>
</dbReference>
<protein>
    <submittedName>
        <fullName evidence="1">Uncharacterized protein</fullName>
    </submittedName>
</protein>
<accession>A0A0A9DYI3</accession>
<reference evidence="1" key="1">
    <citation type="submission" date="2014-09" db="EMBL/GenBank/DDBJ databases">
        <authorList>
            <person name="Magalhaes I.L.F."/>
            <person name="Oliveira U."/>
            <person name="Santos F.R."/>
            <person name="Vidigal T.H.D.A."/>
            <person name="Brescovit A.D."/>
            <person name="Santos A.J."/>
        </authorList>
    </citation>
    <scope>NUCLEOTIDE SEQUENCE</scope>
    <source>
        <tissue evidence="1">Shoot tissue taken approximately 20 cm above the soil surface</tissue>
    </source>
</reference>
<reference evidence="1" key="2">
    <citation type="journal article" date="2015" name="Data Brief">
        <title>Shoot transcriptome of the giant reed, Arundo donax.</title>
        <authorList>
            <person name="Barrero R.A."/>
            <person name="Guerrero F.D."/>
            <person name="Moolhuijzen P."/>
            <person name="Goolsby J.A."/>
            <person name="Tidwell J."/>
            <person name="Bellgard S.E."/>
            <person name="Bellgard M.I."/>
        </authorList>
    </citation>
    <scope>NUCLEOTIDE SEQUENCE</scope>
    <source>
        <tissue evidence="1">Shoot tissue taken approximately 20 cm above the soil surface</tissue>
    </source>
</reference>
<evidence type="ECO:0000313" key="1">
    <source>
        <dbReference type="EMBL" id="JAD91773.1"/>
    </source>
</evidence>
<organism evidence="1">
    <name type="scientific">Arundo donax</name>
    <name type="common">Giant reed</name>
    <name type="synonym">Donax arundinaceus</name>
    <dbReference type="NCBI Taxonomy" id="35708"/>
    <lineage>
        <taxon>Eukaryota</taxon>
        <taxon>Viridiplantae</taxon>
        <taxon>Streptophyta</taxon>
        <taxon>Embryophyta</taxon>
        <taxon>Tracheophyta</taxon>
        <taxon>Spermatophyta</taxon>
        <taxon>Magnoliopsida</taxon>
        <taxon>Liliopsida</taxon>
        <taxon>Poales</taxon>
        <taxon>Poaceae</taxon>
        <taxon>PACMAD clade</taxon>
        <taxon>Arundinoideae</taxon>
        <taxon>Arundineae</taxon>
        <taxon>Arundo</taxon>
    </lineage>
</organism>
<proteinExistence type="predicted"/>
<sequence length="30" mass="3283">MWPLRLLLLKSSKLCNSCNLPISGGIGPDR</sequence>
<name>A0A0A9DYI3_ARUDO</name>
<dbReference type="AlphaFoldDB" id="A0A0A9DYI3"/>